<dbReference type="EMBL" id="HBUF01380336">
    <property type="protein sequence ID" value="CAG6729989.1"/>
    <property type="molecule type" value="Transcribed_RNA"/>
</dbReference>
<dbReference type="AlphaFoldDB" id="A0A8D9DW00"/>
<feature type="domain" description="Major facilitator superfamily (MFS) profile" evidence="6">
    <location>
        <begin position="11"/>
        <end position="192"/>
    </location>
</feature>
<protein>
    <submittedName>
        <fullName evidence="7">Facilitated trehalose transporter Tret1-1</fullName>
    </submittedName>
</protein>
<dbReference type="InterPro" id="IPR005828">
    <property type="entry name" value="MFS_sugar_transport-like"/>
</dbReference>
<dbReference type="Gene3D" id="1.20.1250.20">
    <property type="entry name" value="MFS general substrate transporter like domains"/>
    <property type="match status" value="1"/>
</dbReference>
<dbReference type="InterPro" id="IPR020846">
    <property type="entry name" value="MFS_dom"/>
</dbReference>
<accession>A0A8D9DW00</accession>
<dbReference type="InterPro" id="IPR005829">
    <property type="entry name" value="Sugar_transporter_CS"/>
</dbReference>
<dbReference type="InterPro" id="IPR050549">
    <property type="entry name" value="MFS_Trehalose_Transporter"/>
</dbReference>
<dbReference type="SUPFAM" id="SSF103473">
    <property type="entry name" value="MFS general substrate transporter"/>
    <property type="match status" value="1"/>
</dbReference>
<evidence type="ECO:0000313" key="7">
    <source>
        <dbReference type="EMBL" id="CAG6729989.1"/>
    </source>
</evidence>
<feature type="transmembrane region" description="Helical" evidence="5">
    <location>
        <begin position="79"/>
        <end position="98"/>
    </location>
</feature>
<evidence type="ECO:0000256" key="1">
    <source>
        <dbReference type="ARBA" id="ARBA00004141"/>
    </source>
</evidence>
<evidence type="ECO:0000256" key="3">
    <source>
        <dbReference type="ARBA" id="ARBA00022989"/>
    </source>
</evidence>
<dbReference type="PROSITE" id="PS50850">
    <property type="entry name" value="MFS"/>
    <property type="match status" value="1"/>
</dbReference>
<feature type="transmembrane region" description="Helical" evidence="5">
    <location>
        <begin position="138"/>
        <end position="157"/>
    </location>
</feature>
<dbReference type="Pfam" id="PF00083">
    <property type="entry name" value="Sugar_tr"/>
    <property type="match status" value="1"/>
</dbReference>
<dbReference type="PANTHER" id="PTHR48021">
    <property type="match status" value="1"/>
</dbReference>
<evidence type="ECO:0000256" key="2">
    <source>
        <dbReference type="ARBA" id="ARBA00022692"/>
    </source>
</evidence>
<organism evidence="7">
    <name type="scientific">Cacopsylla melanoneura</name>
    <dbReference type="NCBI Taxonomy" id="428564"/>
    <lineage>
        <taxon>Eukaryota</taxon>
        <taxon>Metazoa</taxon>
        <taxon>Ecdysozoa</taxon>
        <taxon>Arthropoda</taxon>
        <taxon>Hexapoda</taxon>
        <taxon>Insecta</taxon>
        <taxon>Pterygota</taxon>
        <taxon>Neoptera</taxon>
        <taxon>Paraneoptera</taxon>
        <taxon>Hemiptera</taxon>
        <taxon>Sternorrhyncha</taxon>
        <taxon>Psylloidea</taxon>
        <taxon>Psyllidae</taxon>
        <taxon>Psyllinae</taxon>
        <taxon>Cacopsylla</taxon>
    </lineage>
</organism>
<evidence type="ECO:0000256" key="4">
    <source>
        <dbReference type="ARBA" id="ARBA00023136"/>
    </source>
</evidence>
<keyword evidence="3 5" id="KW-1133">Transmembrane helix</keyword>
<dbReference type="InterPro" id="IPR036259">
    <property type="entry name" value="MFS_trans_sf"/>
</dbReference>
<dbReference type="PROSITE" id="PS00216">
    <property type="entry name" value="SUGAR_TRANSPORT_1"/>
    <property type="match status" value="1"/>
</dbReference>
<dbReference type="GO" id="GO:0016020">
    <property type="term" value="C:membrane"/>
    <property type="evidence" value="ECO:0007669"/>
    <property type="project" value="UniProtKB-SubCell"/>
</dbReference>
<feature type="transmembrane region" description="Helical" evidence="5">
    <location>
        <begin position="104"/>
        <end position="126"/>
    </location>
</feature>
<proteinExistence type="predicted"/>
<dbReference type="PANTHER" id="PTHR48021:SF1">
    <property type="entry name" value="GH07001P-RELATED"/>
    <property type="match status" value="1"/>
</dbReference>
<evidence type="ECO:0000256" key="5">
    <source>
        <dbReference type="SAM" id="Phobius"/>
    </source>
</evidence>
<sequence length="192" mass="21091">MFSATVRQFIAASLACIGVFTVGMSFAWSAPILDELLSEDSPIPMSSDEGSWLVAIIEIGNYMSPIPGAYAVDAIGRKWTFLATGPVTALSYIIAMYTRSVLGLYIVRCLQGMAMSVVFMVGPMYLAEIAEVSIRGTIGTVFQISLHLGILFTYVLGSELSYMNYQIYSLIVPIVFMATFIFMPESPYKFSF</sequence>
<name>A0A8D9DW00_9HEMI</name>
<keyword evidence="4 5" id="KW-0472">Membrane</keyword>
<comment type="subcellular location">
    <subcellularLocation>
        <location evidence="1">Membrane</location>
        <topology evidence="1">Multi-pass membrane protein</topology>
    </subcellularLocation>
</comment>
<dbReference type="GO" id="GO:0022857">
    <property type="term" value="F:transmembrane transporter activity"/>
    <property type="evidence" value="ECO:0007669"/>
    <property type="project" value="InterPro"/>
</dbReference>
<feature type="transmembrane region" description="Helical" evidence="5">
    <location>
        <begin position="163"/>
        <end position="183"/>
    </location>
</feature>
<evidence type="ECO:0000259" key="6">
    <source>
        <dbReference type="PROSITE" id="PS50850"/>
    </source>
</evidence>
<reference evidence="7" key="1">
    <citation type="submission" date="2021-05" db="EMBL/GenBank/DDBJ databases">
        <authorList>
            <person name="Alioto T."/>
            <person name="Alioto T."/>
            <person name="Gomez Garrido J."/>
        </authorList>
    </citation>
    <scope>NUCLEOTIDE SEQUENCE</scope>
</reference>
<dbReference type="EMBL" id="HBUF01380335">
    <property type="protein sequence ID" value="CAG6729988.1"/>
    <property type="molecule type" value="Transcribed_RNA"/>
</dbReference>
<keyword evidence="2 5" id="KW-0812">Transmembrane</keyword>